<keyword evidence="3" id="KW-1185">Reference proteome</keyword>
<evidence type="ECO:0000256" key="1">
    <source>
        <dbReference type="SAM" id="Phobius"/>
    </source>
</evidence>
<proteinExistence type="predicted"/>
<evidence type="ECO:0000313" key="2">
    <source>
        <dbReference type="EMBL" id="GGC77592.1"/>
    </source>
</evidence>
<gene>
    <name evidence="2" type="ORF">GCM10010994_39870</name>
</gene>
<reference evidence="2" key="2">
    <citation type="submission" date="2020-09" db="EMBL/GenBank/DDBJ databases">
        <authorList>
            <person name="Sun Q."/>
            <person name="Zhou Y."/>
        </authorList>
    </citation>
    <scope>NUCLEOTIDE SEQUENCE</scope>
    <source>
        <strain evidence="2">CGMCC 1.12919</strain>
    </source>
</reference>
<reference evidence="2" key="1">
    <citation type="journal article" date="2014" name="Int. J. Syst. Evol. Microbiol.">
        <title>Complete genome sequence of Corynebacterium casei LMG S-19264T (=DSM 44701T), isolated from a smear-ripened cheese.</title>
        <authorList>
            <consortium name="US DOE Joint Genome Institute (JGI-PGF)"/>
            <person name="Walter F."/>
            <person name="Albersmeier A."/>
            <person name="Kalinowski J."/>
            <person name="Ruckert C."/>
        </authorList>
    </citation>
    <scope>NUCLEOTIDE SEQUENCE</scope>
    <source>
        <strain evidence="2">CGMCC 1.12919</strain>
    </source>
</reference>
<keyword evidence="1" id="KW-0472">Membrane</keyword>
<comment type="caution">
    <text evidence="2">The sequence shown here is derived from an EMBL/GenBank/DDBJ whole genome shotgun (WGS) entry which is preliminary data.</text>
</comment>
<evidence type="ECO:0008006" key="4">
    <source>
        <dbReference type="Google" id="ProtNLM"/>
    </source>
</evidence>
<dbReference type="RefSeq" id="WP_188610925.1">
    <property type="nucleotide sequence ID" value="NZ_BMGG01000007.1"/>
</dbReference>
<name>A0A916UM07_9HYPH</name>
<accession>A0A916UM07</accession>
<feature type="transmembrane region" description="Helical" evidence="1">
    <location>
        <begin position="68"/>
        <end position="87"/>
    </location>
</feature>
<sequence>MRAVHLLSFGLLILAFAVLWWWVTYRDVIHYAYLPARDAAVCLVGQTGACSLARALCRGSHPLVAANYWWGTFWIGLAMASLSLTLVRA</sequence>
<evidence type="ECO:0000313" key="3">
    <source>
        <dbReference type="Proteomes" id="UP000637002"/>
    </source>
</evidence>
<dbReference type="Proteomes" id="UP000637002">
    <property type="component" value="Unassembled WGS sequence"/>
</dbReference>
<dbReference type="EMBL" id="BMGG01000007">
    <property type="protein sequence ID" value="GGC77592.1"/>
    <property type="molecule type" value="Genomic_DNA"/>
</dbReference>
<protein>
    <recommendedName>
        <fullName evidence="4">Transmembrane protein</fullName>
    </recommendedName>
</protein>
<organism evidence="2 3">
    <name type="scientific">Chelatococcus reniformis</name>
    <dbReference type="NCBI Taxonomy" id="1494448"/>
    <lineage>
        <taxon>Bacteria</taxon>
        <taxon>Pseudomonadati</taxon>
        <taxon>Pseudomonadota</taxon>
        <taxon>Alphaproteobacteria</taxon>
        <taxon>Hyphomicrobiales</taxon>
        <taxon>Chelatococcaceae</taxon>
        <taxon>Chelatococcus</taxon>
    </lineage>
</organism>
<keyword evidence="1" id="KW-0812">Transmembrane</keyword>
<keyword evidence="1" id="KW-1133">Transmembrane helix</keyword>
<dbReference type="AlphaFoldDB" id="A0A916UM07"/>